<dbReference type="AlphaFoldDB" id="A0A0W1ATP7"/>
<reference evidence="1 2" key="1">
    <citation type="journal article" date="2015" name="Int. Biodeterior. Biodegradation">
        <title>Physiological and genetic screening methods for the isolation of methyl tert-butyl ether-degrading bacteria for bioremediation purposes.</title>
        <authorList>
            <person name="Guisado I.M."/>
            <person name="Purswani J."/>
            <person name="Gonzalez Lopez J."/>
            <person name="Pozo C."/>
        </authorList>
    </citation>
    <scope>NUCLEOTIDE SEQUENCE [LARGE SCALE GENOMIC DNA]</scope>
    <source>
        <strain evidence="1 2">SH7</strain>
    </source>
</reference>
<evidence type="ECO:0008006" key="3">
    <source>
        <dbReference type="Google" id="ProtNLM"/>
    </source>
</evidence>
<dbReference type="RefSeq" id="WP_060625428.1">
    <property type="nucleotide sequence ID" value="NZ_LCZJ02000033.1"/>
</dbReference>
<gene>
    <name evidence="1" type="ORF">UQ64_24050</name>
</gene>
<keyword evidence="2" id="KW-1185">Reference proteome</keyword>
<sequence>MQTRSYGSHKPDYYELCSRKTDGNDITIAANIKDSYDPSDPTLYGFAIFDYNISKLKRIYDQIQTQTGIDSIIVDDQQQFIYQTDSSLTLTNSSMENLFEHSSGYWTEDIECNKSLMLIRNTTIKSMNLLRNP</sequence>
<dbReference type="EMBL" id="LCZJ02000033">
    <property type="protein sequence ID" value="KTD84721.1"/>
    <property type="molecule type" value="Genomic_DNA"/>
</dbReference>
<evidence type="ECO:0000313" key="2">
    <source>
        <dbReference type="Proteomes" id="UP000054709"/>
    </source>
</evidence>
<comment type="caution">
    <text evidence="1">The sequence shown here is derived from an EMBL/GenBank/DDBJ whole genome shotgun (WGS) entry which is preliminary data.</text>
</comment>
<name>A0A0W1ATP7_9BACL</name>
<proteinExistence type="predicted"/>
<dbReference type="OrthoDB" id="9776552at2"/>
<protein>
    <recommendedName>
        <fullName evidence="3">Cache domain-containing protein</fullName>
    </recommendedName>
</protein>
<evidence type="ECO:0000313" key="1">
    <source>
        <dbReference type="EMBL" id="KTD84721.1"/>
    </source>
</evidence>
<organism evidence="1 2">
    <name type="scientific">Paenibacillus etheri</name>
    <dbReference type="NCBI Taxonomy" id="1306852"/>
    <lineage>
        <taxon>Bacteria</taxon>
        <taxon>Bacillati</taxon>
        <taxon>Bacillota</taxon>
        <taxon>Bacilli</taxon>
        <taxon>Bacillales</taxon>
        <taxon>Paenibacillaceae</taxon>
        <taxon>Paenibacillus</taxon>
    </lineage>
</organism>
<dbReference type="Proteomes" id="UP000054709">
    <property type="component" value="Unassembled WGS sequence"/>
</dbReference>
<accession>A0A0W1ATP7</accession>